<dbReference type="Proteomes" id="UP000198615">
    <property type="component" value="Unassembled WGS sequence"/>
</dbReference>
<dbReference type="EMBL" id="FNBW01000004">
    <property type="protein sequence ID" value="SDF55655.1"/>
    <property type="molecule type" value="Genomic_DNA"/>
</dbReference>
<dbReference type="OrthoDB" id="9780674at2"/>
<proteinExistence type="predicted"/>
<accession>A0A8G2BGH5</accession>
<comment type="caution">
    <text evidence="1">The sequence shown here is derived from an EMBL/GenBank/DDBJ whole genome shotgun (WGS) entry which is preliminary data.</text>
</comment>
<dbReference type="PANTHER" id="PTHR42110">
    <property type="entry name" value="L-ASPARAGINASE, PUTATIVE (AFU_ORTHOLOGUE AFUA_3G11890)-RELATED"/>
    <property type="match status" value="1"/>
</dbReference>
<evidence type="ECO:0000313" key="2">
    <source>
        <dbReference type="Proteomes" id="UP000198615"/>
    </source>
</evidence>
<sequence length="356" mass="37198">MNDVTPIALSDDRILRVHAGHAAAPIVVEVTRGSMVESVHRVIAAVTDASGAPVVSWGDIDRLVYGRSAIKPIQALPVLESGAADAFDLGEDEVTLCCASHSGEAMHVDRVNAWLGRLGLSAEDLECGPQIPGHEPSAHAMLRAGETPTRAHNNCSGKHSGMLTTAVHLGEPTKGYIRDEHPVQKRLRATMQEMSGCDLSGVPTGYDGCGIPVYGVPLKGMATAMAQFADPSRLSPARAAAARRIVAACAKHPLLIAGTGRFNSAILSETGETCLLKSGAEGVFAGAVPGKGYGICLKADDGNGRAASTAMGAILRHLGVIDDAMAQRLTDKLVQPVHNWEGRLVGHIRPAPDLAF</sequence>
<keyword evidence="2" id="KW-1185">Reference proteome</keyword>
<dbReference type="Pfam" id="PF06089">
    <property type="entry name" value="Asparaginase_II"/>
    <property type="match status" value="1"/>
</dbReference>
<reference evidence="1 2" key="1">
    <citation type="submission" date="2016-10" db="EMBL/GenBank/DDBJ databases">
        <authorList>
            <person name="Varghese N."/>
            <person name="Submissions S."/>
        </authorList>
    </citation>
    <scope>NUCLEOTIDE SEQUENCE [LARGE SCALE GENOMIC DNA]</scope>
    <source>
        <strain evidence="1 2">DSM 18839</strain>
    </source>
</reference>
<dbReference type="RefSeq" id="WP_093149537.1">
    <property type="nucleotide sequence ID" value="NZ_FNBW01000004.1"/>
</dbReference>
<dbReference type="PANTHER" id="PTHR42110:SF1">
    <property type="entry name" value="L-ASPARAGINASE, PUTATIVE (AFU_ORTHOLOGUE AFUA_3G11890)-RELATED"/>
    <property type="match status" value="1"/>
</dbReference>
<name>A0A8G2BGH5_9PROT</name>
<dbReference type="AlphaFoldDB" id="A0A8G2BGH5"/>
<gene>
    <name evidence="1" type="ORF">SAMN05660686_01658</name>
</gene>
<organism evidence="1 2">
    <name type="scientific">Thalassobaculum litoreum DSM 18839</name>
    <dbReference type="NCBI Taxonomy" id="1123362"/>
    <lineage>
        <taxon>Bacteria</taxon>
        <taxon>Pseudomonadati</taxon>
        <taxon>Pseudomonadota</taxon>
        <taxon>Alphaproteobacteria</taxon>
        <taxon>Rhodospirillales</taxon>
        <taxon>Thalassobaculaceae</taxon>
        <taxon>Thalassobaculum</taxon>
    </lineage>
</organism>
<protein>
    <submittedName>
        <fullName evidence="1">Asparaginase</fullName>
    </submittedName>
</protein>
<dbReference type="InterPro" id="IPR010349">
    <property type="entry name" value="Asparaginase_II"/>
</dbReference>
<evidence type="ECO:0000313" key="1">
    <source>
        <dbReference type="EMBL" id="SDF55655.1"/>
    </source>
</evidence>